<dbReference type="RefSeq" id="WP_048548228.1">
    <property type="nucleotide sequence ID" value="NZ_HF571038.1"/>
</dbReference>
<dbReference type="STRING" id="1193518.BN13_1370006"/>
<name>A0A077MBG0_9MICO</name>
<gene>
    <name evidence="2" type="ORF">BN13_1370006</name>
</gene>
<dbReference type="Pfam" id="PF18986">
    <property type="entry name" value="DUF5719"/>
    <property type="match status" value="1"/>
</dbReference>
<sequence length="506" mass="49801">MSRPTLHAAVRLLAVAGASAGLLAAGALTEKSATIGSRATTTEAARIALAESTLTCPGPELVGIDGVDDVATRPLIVADTAPAAVLTAQAITPTGTAGLSAAPLAAPGSVAGGRTSTATAGEIAWRVPDDATTAVAVTVTGTRAPGLVAAQESLVTDAPAAELGVRGLMSLACTPATADAWLIGGGGGAGRQERLVLVNPGANPATAVVSVHGVSTSATSVTGHSVTIAPYGRSSVLLDGLAPDEDAPAVHVDTRSGLVSATLVDTWVDGVTPRGIDATGPAAPEGLRQLIPAVAGPDPARVRIVATGPDQALVQVRLVTRDGREPLPSGAGVVRVAGGATADVEIASLPSDVVGVEVVADAPVVAGAMLSRGVAGKTTDFAWVPALPAIRGAAGTAFRPLSDGDATATRTLSIVASGGRAEGDATLVAADGSTIVQRVRLDADTSATVDVSTATAVWIAPVTGGGQLRAAVVTRLGSGADGRVTVRALTSARFTGRDLPVVQRRQ</sequence>
<comment type="caution">
    <text evidence="2">The sequence shown here is derived from an EMBL/GenBank/DDBJ whole genome shotgun (WGS) entry which is preliminary data.</text>
</comment>
<feature type="signal peptide" evidence="1">
    <location>
        <begin position="1"/>
        <end position="24"/>
    </location>
</feature>
<feature type="chain" id="PRO_5039229332" evidence="1">
    <location>
        <begin position="25"/>
        <end position="506"/>
    </location>
</feature>
<protein>
    <submittedName>
        <fullName evidence="2">Putative secreted protein</fullName>
    </submittedName>
</protein>
<keyword evidence="1" id="KW-0732">Signal</keyword>
<reference evidence="2 3" key="1">
    <citation type="journal article" date="2013" name="ISME J.">
        <title>A metabolic model for members of the genus Tetrasphaera involved in enhanced biological phosphorus removal.</title>
        <authorList>
            <person name="Kristiansen R."/>
            <person name="Nguyen H.T.T."/>
            <person name="Saunders A.M."/>
            <person name="Nielsen J.L."/>
            <person name="Wimmer R."/>
            <person name="Le V.Q."/>
            <person name="McIlroy S.J."/>
            <person name="Petrovski S."/>
            <person name="Seviour R.J."/>
            <person name="Calteau A."/>
            <person name="Nielsen K.L."/>
            <person name="Nielsen P.H."/>
        </authorList>
    </citation>
    <scope>NUCLEOTIDE SEQUENCE [LARGE SCALE GENOMIC DNA]</scope>
    <source>
        <strain evidence="2 3">Ben 74</strain>
    </source>
</reference>
<organism evidence="2 3">
    <name type="scientific">Nostocoides jenkinsii Ben 74</name>
    <dbReference type="NCBI Taxonomy" id="1193518"/>
    <lineage>
        <taxon>Bacteria</taxon>
        <taxon>Bacillati</taxon>
        <taxon>Actinomycetota</taxon>
        <taxon>Actinomycetes</taxon>
        <taxon>Micrococcales</taxon>
        <taxon>Intrasporangiaceae</taxon>
        <taxon>Nostocoides</taxon>
    </lineage>
</organism>
<evidence type="ECO:0000256" key="1">
    <source>
        <dbReference type="SAM" id="SignalP"/>
    </source>
</evidence>
<accession>A0A077MBG0</accession>
<proteinExistence type="predicted"/>
<dbReference type="AlphaFoldDB" id="A0A077MBG0"/>
<evidence type="ECO:0000313" key="2">
    <source>
        <dbReference type="EMBL" id="CCI51988.1"/>
    </source>
</evidence>
<evidence type="ECO:0000313" key="3">
    <source>
        <dbReference type="Proteomes" id="UP000035720"/>
    </source>
</evidence>
<dbReference type="Proteomes" id="UP000035720">
    <property type="component" value="Unassembled WGS sequence"/>
</dbReference>
<dbReference type="InterPro" id="IPR043777">
    <property type="entry name" value="DUF5719"/>
</dbReference>
<keyword evidence="3" id="KW-1185">Reference proteome</keyword>
<dbReference type="EMBL" id="CAJC01000043">
    <property type="protein sequence ID" value="CCI51988.1"/>
    <property type="molecule type" value="Genomic_DNA"/>
</dbReference>
<dbReference type="OrthoDB" id="5141713at2"/>